<dbReference type="Proteomes" id="UP000018217">
    <property type="component" value="Unassembled WGS sequence"/>
</dbReference>
<sequence>MTFLSNGLPAAWVSHFFFYPFFISDTDFFLHSNNKAFPLAMITLA</sequence>
<protein>
    <submittedName>
        <fullName evidence="1">Uncharacterized protein</fullName>
    </submittedName>
</protein>
<accession>V5ZCK1</accession>
<gene>
    <name evidence="1" type="ORF">EPIR_3735</name>
</gene>
<comment type="caution">
    <text evidence="1">The sequence shown here is derived from an EMBL/GenBank/DDBJ whole genome shotgun (WGS) entry which is preliminary data.</text>
</comment>
<keyword evidence="2" id="KW-1185">Reference proteome</keyword>
<name>V5ZCK1_9GAMM</name>
<dbReference type="STRING" id="1161919.EPIR_3735"/>
<dbReference type="AlphaFoldDB" id="V5ZCK1"/>
<proteinExistence type="predicted"/>
<evidence type="ECO:0000313" key="2">
    <source>
        <dbReference type="Proteomes" id="UP000018217"/>
    </source>
</evidence>
<organism evidence="1 2">
    <name type="scientific">Erwinia piriflorinigrans CFBP 5888</name>
    <dbReference type="NCBI Taxonomy" id="1161919"/>
    <lineage>
        <taxon>Bacteria</taxon>
        <taxon>Pseudomonadati</taxon>
        <taxon>Pseudomonadota</taxon>
        <taxon>Gammaproteobacteria</taxon>
        <taxon>Enterobacterales</taxon>
        <taxon>Erwiniaceae</taxon>
        <taxon>Erwinia</taxon>
    </lineage>
</organism>
<evidence type="ECO:0000313" key="1">
    <source>
        <dbReference type="EMBL" id="CCG89098.1"/>
    </source>
</evidence>
<reference evidence="1 2" key="1">
    <citation type="journal article" date="2013" name="Syst. Appl. Microbiol.">
        <title>Phylogenetic position and virulence apparatus of the pear flower necrosis pathogen Erwinia piriflorinigrans CFBP 5888T as assessed by comparative genomics.</title>
        <authorList>
            <person name="Smits T.H."/>
            <person name="Rezzonico F."/>
            <person name="Lopez M.M."/>
            <person name="Blom J."/>
            <person name="Goesmann A."/>
            <person name="Frey J.E."/>
            <person name="Duffy B."/>
        </authorList>
    </citation>
    <scope>NUCLEOTIDE SEQUENCE [LARGE SCALE GENOMIC DNA]</scope>
    <source>
        <strain evidence="2">CFBP5888</strain>
    </source>
</reference>
<dbReference type="EMBL" id="CAHS01000023">
    <property type="protein sequence ID" value="CCG89098.1"/>
    <property type="molecule type" value="Genomic_DNA"/>
</dbReference>